<dbReference type="GO" id="GO:0005829">
    <property type="term" value="C:cytosol"/>
    <property type="evidence" value="ECO:0007669"/>
    <property type="project" value="TreeGrafter"/>
</dbReference>
<dbReference type="OrthoDB" id="420518at2759"/>
<evidence type="ECO:0000256" key="7">
    <source>
        <dbReference type="RuleBase" id="RU363068"/>
    </source>
</evidence>
<evidence type="ECO:0000256" key="3">
    <source>
        <dbReference type="ARBA" id="ARBA00016774"/>
    </source>
</evidence>
<evidence type="ECO:0000313" key="9">
    <source>
        <dbReference type="Proteomes" id="UP000275078"/>
    </source>
</evidence>
<gene>
    <name evidence="8" type="ORF">BJ508DRAFT_215042</name>
</gene>
<reference evidence="8 9" key="1">
    <citation type="journal article" date="2018" name="Nat. Ecol. Evol.">
        <title>Pezizomycetes genomes reveal the molecular basis of ectomycorrhizal truffle lifestyle.</title>
        <authorList>
            <person name="Murat C."/>
            <person name="Payen T."/>
            <person name="Noel B."/>
            <person name="Kuo A."/>
            <person name="Morin E."/>
            <person name="Chen J."/>
            <person name="Kohler A."/>
            <person name="Krizsan K."/>
            <person name="Balestrini R."/>
            <person name="Da Silva C."/>
            <person name="Montanini B."/>
            <person name="Hainaut M."/>
            <person name="Levati E."/>
            <person name="Barry K.W."/>
            <person name="Belfiori B."/>
            <person name="Cichocki N."/>
            <person name="Clum A."/>
            <person name="Dockter R.B."/>
            <person name="Fauchery L."/>
            <person name="Guy J."/>
            <person name="Iotti M."/>
            <person name="Le Tacon F."/>
            <person name="Lindquist E.A."/>
            <person name="Lipzen A."/>
            <person name="Malagnac F."/>
            <person name="Mello A."/>
            <person name="Molinier V."/>
            <person name="Miyauchi S."/>
            <person name="Poulain J."/>
            <person name="Riccioni C."/>
            <person name="Rubini A."/>
            <person name="Sitrit Y."/>
            <person name="Splivallo R."/>
            <person name="Traeger S."/>
            <person name="Wang M."/>
            <person name="Zifcakova L."/>
            <person name="Wipf D."/>
            <person name="Zambonelli A."/>
            <person name="Paolocci F."/>
            <person name="Nowrousian M."/>
            <person name="Ottonello S."/>
            <person name="Baldrian P."/>
            <person name="Spatafora J.W."/>
            <person name="Henrissat B."/>
            <person name="Nagy L.G."/>
            <person name="Aury J.M."/>
            <person name="Wincker P."/>
            <person name="Grigoriev I.V."/>
            <person name="Bonfante P."/>
            <person name="Martin F.M."/>
        </authorList>
    </citation>
    <scope>NUCLEOTIDE SEQUENCE [LARGE SCALE GENOMIC DNA]</scope>
    <source>
        <strain evidence="8 9">RN42</strain>
    </source>
</reference>
<dbReference type="PANTHER" id="PTHR10061">
    <property type="entry name" value="S-FORMYLGLUTATHIONE HYDROLASE"/>
    <property type="match status" value="1"/>
</dbReference>
<comment type="function">
    <text evidence="7">Serine hydrolase involved in the detoxification of formaldehyde.</text>
</comment>
<dbReference type="InterPro" id="IPR000801">
    <property type="entry name" value="Esterase-like"/>
</dbReference>
<dbReference type="GO" id="GO:0018738">
    <property type="term" value="F:S-formylglutathione hydrolase activity"/>
    <property type="evidence" value="ECO:0007669"/>
    <property type="project" value="UniProtKB-EC"/>
</dbReference>
<dbReference type="Proteomes" id="UP000275078">
    <property type="component" value="Unassembled WGS sequence"/>
</dbReference>
<feature type="active site" description="Charge relay system" evidence="6">
    <location>
        <position position="241"/>
    </location>
</feature>
<dbReference type="InterPro" id="IPR029058">
    <property type="entry name" value="AB_hydrolase_fold"/>
</dbReference>
<name>A0A3N4HS27_ASCIM</name>
<evidence type="ECO:0000256" key="5">
    <source>
        <dbReference type="ARBA" id="ARBA00022801"/>
    </source>
</evidence>
<evidence type="ECO:0000256" key="6">
    <source>
        <dbReference type="PIRSR" id="PIRSR614186-1"/>
    </source>
</evidence>
<dbReference type="SUPFAM" id="SSF53474">
    <property type="entry name" value="alpha/beta-Hydrolases"/>
    <property type="match status" value="1"/>
</dbReference>
<keyword evidence="5 7" id="KW-0378">Hydrolase</keyword>
<dbReference type="PANTHER" id="PTHR10061:SF0">
    <property type="entry name" value="S-FORMYLGLUTATHIONE HYDROLASE"/>
    <property type="match status" value="1"/>
</dbReference>
<protein>
    <recommendedName>
        <fullName evidence="3 7">S-formylglutathione hydrolase</fullName>
        <ecNumber evidence="2 7">3.1.2.12</ecNumber>
    </recommendedName>
</protein>
<dbReference type="GO" id="GO:0046294">
    <property type="term" value="P:formaldehyde catabolic process"/>
    <property type="evidence" value="ECO:0007669"/>
    <property type="project" value="InterPro"/>
</dbReference>
<comment type="catalytic activity">
    <reaction evidence="7">
        <text>S-formylglutathione + H2O = formate + glutathione + H(+)</text>
        <dbReference type="Rhea" id="RHEA:14961"/>
        <dbReference type="ChEBI" id="CHEBI:15377"/>
        <dbReference type="ChEBI" id="CHEBI:15378"/>
        <dbReference type="ChEBI" id="CHEBI:15740"/>
        <dbReference type="ChEBI" id="CHEBI:57688"/>
        <dbReference type="ChEBI" id="CHEBI:57925"/>
        <dbReference type="EC" id="3.1.2.12"/>
    </reaction>
</comment>
<keyword evidence="9" id="KW-1185">Reference proteome</keyword>
<comment type="similarity">
    <text evidence="1 7">Belongs to the esterase D family.</text>
</comment>
<evidence type="ECO:0000256" key="4">
    <source>
        <dbReference type="ARBA" id="ARBA00022487"/>
    </source>
</evidence>
<dbReference type="Gene3D" id="3.40.50.1820">
    <property type="entry name" value="alpha/beta hydrolase"/>
    <property type="match status" value="1"/>
</dbReference>
<dbReference type="STRING" id="1160509.A0A3N4HS27"/>
<sequence length="318" mass="34853">MGGLTVTSSIKSFGGTLHKLSHDSTSTGTKMALNLFIPPAPPREPIKMPLLVYLSGLTCTGDNCAEKGFIQPHAVKYGIAVAYPDTSPRGAGVEGEDKDWDFGTGAGFYIDATNPPYDKNYKMYTYITKELPALLKEHYQEIDTERVSLMGHSMGGHGAMSIYLKNPGKYLSCSAFAPIANPVACPWGQKAFTGYFGPPPPTSSVESPTPSIWQQHDSTHLIKSYPQDTPMAIKIDVGTADKFYQDGQLLVENFEKAAREAKWGEAYVEVKKRDGYDHSYYFVSSFVKDHVDFHATFLLGVGQRRPDGLVVGEGAYQV</sequence>
<feature type="active site" description="Charge relay system" evidence="6">
    <location>
        <position position="278"/>
    </location>
</feature>
<dbReference type="EC" id="3.1.2.12" evidence="2 7"/>
<dbReference type="NCBIfam" id="TIGR02821">
    <property type="entry name" value="fghA_ester_D"/>
    <property type="match status" value="1"/>
</dbReference>
<evidence type="ECO:0000256" key="1">
    <source>
        <dbReference type="ARBA" id="ARBA00005622"/>
    </source>
</evidence>
<comment type="subcellular location">
    <subcellularLocation>
        <location evidence="7">Cytoplasm</location>
    </subcellularLocation>
</comment>
<dbReference type="GO" id="GO:0052689">
    <property type="term" value="F:carboxylic ester hydrolase activity"/>
    <property type="evidence" value="ECO:0007669"/>
    <property type="project" value="UniProtKB-KW"/>
</dbReference>
<evidence type="ECO:0000313" key="8">
    <source>
        <dbReference type="EMBL" id="RPA74841.1"/>
    </source>
</evidence>
<feature type="active site" description="Charge relay system" evidence="6">
    <location>
        <position position="153"/>
    </location>
</feature>
<dbReference type="AlphaFoldDB" id="A0A3N4HS27"/>
<dbReference type="InterPro" id="IPR014186">
    <property type="entry name" value="S-formylglutathione_hydrol"/>
</dbReference>
<organism evidence="8 9">
    <name type="scientific">Ascobolus immersus RN42</name>
    <dbReference type="NCBI Taxonomy" id="1160509"/>
    <lineage>
        <taxon>Eukaryota</taxon>
        <taxon>Fungi</taxon>
        <taxon>Dikarya</taxon>
        <taxon>Ascomycota</taxon>
        <taxon>Pezizomycotina</taxon>
        <taxon>Pezizomycetes</taxon>
        <taxon>Pezizales</taxon>
        <taxon>Ascobolaceae</taxon>
        <taxon>Ascobolus</taxon>
    </lineage>
</organism>
<evidence type="ECO:0000256" key="2">
    <source>
        <dbReference type="ARBA" id="ARBA00012479"/>
    </source>
</evidence>
<keyword evidence="4 7" id="KW-0719">Serine esterase</keyword>
<keyword evidence="7" id="KW-0963">Cytoplasm</keyword>
<dbReference type="EMBL" id="ML119779">
    <property type="protein sequence ID" value="RPA74841.1"/>
    <property type="molecule type" value="Genomic_DNA"/>
</dbReference>
<accession>A0A3N4HS27</accession>
<dbReference type="FunFam" id="3.40.50.1820:FF:000002">
    <property type="entry name" value="S-formylglutathione hydrolase"/>
    <property type="match status" value="1"/>
</dbReference>
<dbReference type="Pfam" id="PF00756">
    <property type="entry name" value="Esterase"/>
    <property type="match status" value="1"/>
</dbReference>
<proteinExistence type="inferred from homology"/>